<protein>
    <submittedName>
        <fullName evidence="1">Uncharacterized protein</fullName>
    </submittedName>
</protein>
<dbReference type="EMBL" id="JARUHM010000009">
    <property type="protein sequence ID" value="MDT9410637.1"/>
    <property type="molecule type" value="Genomic_DNA"/>
</dbReference>
<accession>A0ABU3PLH7</accession>
<evidence type="ECO:0000313" key="1">
    <source>
        <dbReference type="EMBL" id="MDT9410637.1"/>
    </source>
</evidence>
<proteinExistence type="predicted"/>
<sequence>MAGKRCEHGINDGFWIPCSMASSEDVDSGFAESVDLGGAAILGE</sequence>
<evidence type="ECO:0000313" key="2">
    <source>
        <dbReference type="Proteomes" id="UP001265983"/>
    </source>
</evidence>
<name>A0ABU3PLH7_9CORY</name>
<reference evidence="1 2" key="1">
    <citation type="submission" date="2023-03" db="EMBL/GenBank/DDBJ databases">
        <title>Whole genome sequence of the first Corynebacterium rouxii strains isolated in Brazil: a recent member of Corynebacterium diphtheriae complex.</title>
        <authorList>
            <person name="Vieira V."/>
            <person name="Ramos J.N."/>
            <person name="Araujo M.R.B."/>
            <person name="Baio P.V."/>
            <person name="Sant'Anna L.O."/>
            <person name="Veras J.F.C."/>
            <person name="Vieira E.M.D."/>
            <person name="Sousa M.A.B."/>
            <person name="Camargo C.H."/>
            <person name="Sacchi C.T."/>
            <person name="Campos K.R."/>
            <person name="Santos M.B.N."/>
            <person name="Bokermann S."/>
            <person name="Alvim L.B."/>
            <person name="Santos L.S."/>
            <person name="Mattos-Guaraldi A.L."/>
        </authorList>
    </citation>
    <scope>NUCLEOTIDE SEQUENCE [LARGE SCALE GENOMIC DNA]</scope>
    <source>
        <strain evidence="1 2">70862</strain>
    </source>
</reference>
<gene>
    <name evidence="1" type="ORF">P8T80_04465</name>
</gene>
<organism evidence="1 2">
    <name type="scientific">Corynebacterium rouxii</name>
    <dbReference type="NCBI Taxonomy" id="2719119"/>
    <lineage>
        <taxon>Bacteria</taxon>
        <taxon>Bacillati</taxon>
        <taxon>Actinomycetota</taxon>
        <taxon>Actinomycetes</taxon>
        <taxon>Mycobacteriales</taxon>
        <taxon>Corynebacteriaceae</taxon>
        <taxon>Corynebacterium</taxon>
    </lineage>
</organism>
<keyword evidence="2" id="KW-1185">Reference proteome</keyword>
<comment type="caution">
    <text evidence="1">The sequence shown here is derived from an EMBL/GenBank/DDBJ whole genome shotgun (WGS) entry which is preliminary data.</text>
</comment>
<dbReference type="Proteomes" id="UP001265983">
    <property type="component" value="Unassembled WGS sequence"/>
</dbReference>